<evidence type="ECO:0000313" key="1">
    <source>
        <dbReference type="EMBL" id="CAD8180703.1"/>
    </source>
</evidence>
<name>A0A8S1VWJ8_PAROT</name>
<dbReference type="EMBL" id="CAJJDP010000074">
    <property type="protein sequence ID" value="CAD8180703.1"/>
    <property type="molecule type" value="Genomic_DNA"/>
</dbReference>
<proteinExistence type="predicted"/>
<dbReference type="OMA" id="WENSQHG"/>
<dbReference type="AlphaFoldDB" id="A0A8S1VWJ8"/>
<dbReference type="Proteomes" id="UP000683925">
    <property type="component" value="Unassembled WGS sequence"/>
</dbReference>
<accession>A0A8S1VWJ8</accession>
<evidence type="ECO:0000313" key="2">
    <source>
        <dbReference type="Proteomes" id="UP000683925"/>
    </source>
</evidence>
<protein>
    <submittedName>
        <fullName evidence="1">Uncharacterized protein</fullName>
    </submittedName>
</protein>
<organism evidence="1 2">
    <name type="scientific">Paramecium octaurelia</name>
    <dbReference type="NCBI Taxonomy" id="43137"/>
    <lineage>
        <taxon>Eukaryota</taxon>
        <taxon>Sar</taxon>
        <taxon>Alveolata</taxon>
        <taxon>Ciliophora</taxon>
        <taxon>Intramacronucleata</taxon>
        <taxon>Oligohymenophorea</taxon>
        <taxon>Peniculida</taxon>
        <taxon>Parameciidae</taxon>
        <taxon>Paramecium</taxon>
    </lineage>
</organism>
<gene>
    <name evidence="1" type="ORF">POCTA_138.1.T0750166</name>
</gene>
<keyword evidence="2" id="KW-1185">Reference proteome</keyword>
<sequence length="308" mass="35826">MSQYCNYKDHDEGKIIGVCTNLNCKYRGGLCINCLKEFHRNHSQVYLLDLNGLQQNWQQKFKTYGKLKSLQQHFNRVKSVLDDMIVRFNIEVQEQNFENYSLSKLKDLTEKLAYLGLIEQYINPLEDLIQRIYAQIKSVKDLSIIQLRFSNELKSDNIYLNIEGSIASTSDESFGFVLCETGVNKESQVQEFTFKILKMDWIALGIIHKDQVPSNKKKFDIWENSQHGCYLIDSLGKVFSPGETNNSKNKFKLKKDDIITVKVDKTKKNVLWTNQNQQQLEMMEFDVSQSICPMVCLRKSDVQVISQT</sequence>
<reference evidence="1" key="1">
    <citation type="submission" date="2021-01" db="EMBL/GenBank/DDBJ databases">
        <authorList>
            <consortium name="Genoscope - CEA"/>
            <person name="William W."/>
        </authorList>
    </citation>
    <scope>NUCLEOTIDE SEQUENCE</scope>
</reference>
<dbReference type="OrthoDB" id="305290at2759"/>
<comment type="caution">
    <text evidence="1">The sequence shown here is derived from an EMBL/GenBank/DDBJ whole genome shotgun (WGS) entry which is preliminary data.</text>
</comment>